<dbReference type="PANTHER" id="PTHR11102">
    <property type="entry name" value="SEL-1-LIKE PROTEIN"/>
    <property type="match status" value="1"/>
</dbReference>
<dbReference type="RefSeq" id="WP_072903219.1">
    <property type="nucleotide sequence ID" value="NZ_FRAD01000008.1"/>
</dbReference>
<dbReference type="OrthoDB" id="7056571at2"/>
<accession>A0A1M6MWU1</accession>
<protein>
    <submittedName>
        <fullName evidence="1">Sel1 repeat-containing protein</fullName>
    </submittedName>
</protein>
<dbReference type="InterPro" id="IPR011990">
    <property type="entry name" value="TPR-like_helical_dom_sf"/>
</dbReference>
<reference evidence="1 2" key="1">
    <citation type="submission" date="2016-11" db="EMBL/GenBank/DDBJ databases">
        <authorList>
            <person name="Jaros S."/>
            <person name="Januszkiewicz K."/>
            <person name="Wedrychowicz H."/>
        </authorList>
    </citation>
    <scope>NUCLEOTIDE SEQUENCE [LARGE SCALE GENOMIC DNA]</scope>
    <source>
        <strain evidence="1 2">DSM 3090</strain>
    </source>
</reference>
<dbReference type="Proteomes" id="UP000183952">
    <property type="component" value="Unassembled WGS sequence"/>
</dbReference>
<dbReference type="EMBL" id="FRAD01000008">
    <property type="protein sequence ID" value="SHJ87894.1"/>
    <property type="molecule type" value="Genomic_DNA"/>
</dbReference>
<dbReference type="Gene3D" id="1.25.40.10">
    <property type="entry name" value="Tetratricopeptide repeat domain"/>
    <property type="match status" value="1"/>
</dbReference>
<name>A0A1M6MWU1_9CLOT</name>
<organism evidence="1 2">
    <name type="scientific">Hathewaya proteolytica DSM 3090</name>
    <dbReference type="NCBI Taxonomy" id="1121331"/>
    <lineage>
        <taxon>Bacteria</taxon>
        <taxon>Bacillati</taxon>
        <taxon>Bacillota</taxon>
        <taxon>Clostridia</taxon>
        <taxon>Eubacteriales</taxon>
        <taxon>Clostridiaceae</taxon>
        <taxon>Hathewaya</taxon>
    </lineage>
</organism>
<evidence type="ECO:0000313" key="2">
    <source>
        <dbReference type="Proteomes" id="UP000183952"/>
    </source>
</evidence>
<dbReference type="InterPro" id="IPR050767">
    <property type="entry name" value="Sel1_AlgK"/>
</dbReference>
<dbReference type="Pfam" id="PF08238">
    <property type="entry name" value="Sel1"/>
    <property type="match status" value="2"/>
</dbReference>
<dbReference type="SMART" id="SM00671">
    <property type="entry name" value="SEL1"/>
    <property type="match status" value="2"/>
</dbReference>
<keyword evidence="2" id="KW-1185">Reference proteome</keyword>
<dbReference type="AlphaFoldDB" id="A0A1M6MWU1"/>
<dbReference type="PANTHER" id="PTHR11102:SF160">
    <property type="entry name" value="ERAD-ASSOCIATED E3 UBIQUITIN-PROTEIN LIGASE COMPONENT HRD3"/>
    <property type="match status" value="1"/>
</dbReference>
<dbReference type="SUPFAM" id="SSF81901">
    <property type="entry name" value="HCP-like"/>
    <property type="match status" value="1"/>
</dbReference>
<sequence length="129" mass="15334">MASDYYKPCKELDECEELINKYYLTAQYDKCFEGHLKLAEKGYPLAECQIGYFYLEGLGVEKDIEKAFYWTERAAEHGDRDSQYNLAEIFYEEGLFVERDMEKAKEWYRLAANDGHADAKKKYELLYEK</sequence>
<proteinExistence type="predicted"/>
<dbReference type="InterPro" id="IPR006597">
    <property type="entry name" value="Sel1-like"/>
</dbReference>
<dbReference type="STRING" id="1121331.SAMN02745248_01207"/>
<gene>
    <name evidence="1" type="ORF">SAMN02745248_01207</name>
</gene>
<evidence type="ECO:0000313" key="1">
    <source>
        <dbReference type="EMBL" id="SHJ87894.1"/>
    </source>
</evidence>